<evidence type="ECO:0000256" key="2">
    <source>
        <dbReference type="SAM" id="SignalP"/>
    </source>
</evidence>
<dbReference type="EMBL" id="BSYJ01000003">
    <property type="protein sequence ID" value="GMG87490.1"/>
    <property type="molecule type" value="Genomic_DNA"/>
</dbReference>
<feature type="region of interest" description="Disordered" evidence="1">
    <location>
        <begin position="32"/>
        <end position="56"/>
    </location>
</feature>
<reference evidence="4 5" key="1">
    <citation type="submission" date="2023-04" db="EMBL/GenBank/DDBJ databases">
        <title>Marinobulbifer ophiurae gen. nov., sp. Nov., isolate from tissue of brittle star Ophioplocus japonicus.</title>
        <authorList>
            <person name="Kawano K."/>
            <person name="Sawayama S."/>
            <person name="Nakagawa S."/>
        </authorList>
    </citation>
    <scope>NUCLEOTIDE SEQUENCE [LARGE SCALE GENOMIC DNA]</scope>
    <source>
        <strain evidence="4 5">NKW57</strain>
    </source>
</reference>
<evidence type="ECO:0000313" key="4">
    <source>
        <dbReference type="EMBL" id="GMG87490.1"/>
    </source>
</evidence>
<evidence type="ECO:0000259" key="3">
    <source>
        <dbReference type="Pfam" id="PF14321"/>
    </source>
</evidence>
<dbReference type="RefSeq" id="WP_285764112.1">
    <property type="nucleotide sequence ID" value="NZ_BSYJ01000003.1"/>
</dbReference>
<proteinExistence type="predicted"/>
<accession>A0ABQ6LZH3</accession>
<gene>
    <name evidence="4" type="ORF">MNKW57_18110</name>
</gene>
<keyword evidence="5" id="KW-1185">Reference proteome</keyword>
<dbReference type="Proteomes" id="UP001224392">
    <property type="component" value="Unassembled WGS sequence"/>
</dbReference>
<feature type="chain" id="PRO_5047322486" description="DUF4382 domain-containing protein" evidence="2">
    <location>
        <begin position="26"/>
        <end position="620"/>
    </location>
</feature>
<feature type="signal peptide" evidence="2">
    <location>
        <begin position="1"/>
        <end position="25"/>
    </location>
</feature>
<sequence length="620" mass="66263">MFQAIHIPARGLKYFAALFLTALLAACGGGGGSAEVEQPEPTPGATCVTSDNGSSDSDCGNVLIGMTDADGDFRTYSVEVLSLNLSRADGTTVSVLPTRSMVDFAQYVELSELVTAATVPAGTYTSGEIILSYSDSDIQVELDGVAQTASVVNSDGSPVNEVTLELQIDNRRQLTVAPGIPALLEVDFNLAASHQINLEQTPITAELLPVLTAEINPLEQREFRVRGPLISTSETDNQYRIAVRPFLLRDARHGGFDIHIDEQTTWEIGGEGFVGAQGLTQLASEGEGTATVAFGTFDRIERRFTAEMVYAASSVMGGSLDAISGHIISREGDVLMLKGARLVRADGSVTFNDTMLVLVGPETTVRKPRFPHEQQNTDSLSIGQRVSILGEWIDGEDMLDATAGFARLHITTAAGILLQQTDSDAFIDVRNFNGRPVDLFDFTGMETDPANYQVSTSQLQTGFSEGAPLHFRGFVTPAPNTGPDFDALSAIDFSNSRAQLLVGWKGDAPGNPFTTLDANGFTLALQANDLTRVHHLRRGGIITDLLGLDSVPSMQPRAERGLYAIAEDGAITLHSGFAAFASDLQGRLNRGSGVRALHAVGGYRSEANSFHFYRLAAAIK</sequence>
<name>A0ABQ6LZH3_9GAMM</name>
<organism evidence="4 5">
    <name type="scientific">Biformimicrobium ophioploci</name>
    <dbReference type="NCBI Taxonomy" id="3036711"/>
    <lineage>
        <taxon>Bacteria</taxon>
        <taxon>Pseudomonadati</taxon>
        <taxon>Pseudomonadota</taxon>
        <taxon>Gammaproteobacteria</taxon>
        <taxon>Cellvibrionales</taxon>
        <taxon>Microbulbiferaceae</taxon>
        <taxon>Biformimicrobium</taxon>
    </lineage>
</organism>
<evidence type="ECO:0000256" key="1">
    <source>
        <dbReference type="SAM" id="MobiDB-lite"/>
    </source>
</evidence>
<keyword evidence="2" id="KW-0732">Signal</keyword>
<dbReference type="InterPro" id="IPR025491">
    <property type="entry name" value="DUF4382"/>
</dbReference>
<comment type="caution">
    <text evidence="4">The sequence shown here is derived from an EMBL/GenBank/DDBJ whole genome shotgun (WGS) entry which is preliminary data.</text>
</comment>
<evidence type="ECO:0000313" key="5">
    <source>
        <dbReference type="Proteomes" id="UP001224392"/>
    </source>
</evidence>
<dbReference type="Pfam" id="PF14321">
    <property type="entry name" value="DUF4382"/>
    <property type="match status" value="1"/>
</dbReference>
<feature type="domain" description="DUF4382" evidence="3">
    <location>
        <begin position="60"/>
        <end position="195"/>
    </location>
</feature>
<protein>
    <recommendedName>
        <fullName evidence="3">DUF4382 domain-containing protein</fullName>
    </recommendedName>
</protein>